<dbReference type="Proteomes" id="UP000023152">
    <property type="component" value="Unassembled WGS sequence"/>
</dbReference>
<dbReference type="AlphaFoldDB" id="X6NHV7"/>
<evidence type="ECO:0000313" key="2">
    <source>
        <dbReference type="Proteomes" id="UP000023152"/>
    </source>
</evidence>
<reference evidence="1 2" key="1">
    <citation type="journal article" date="2013" name="Curr. Biol.">
        <title>The Genome of the Foraminiferan Reticulomyxa filosa.</title>
        <authorList>
            <person name="Glockner G."/>
            <person name="Hulsmann N."/>
            <person name="Schleicher M."/>
            <person name="Noegel A.A."/>
            <person name="Eichinger L."/>
            <person name="Gallinger C."/>
            <person name="Pawlowski J."/>
            <person name="Sierra R."/>
            <person name="Euteneuer U."/>
            <person name="Pillet L."/>
            <person name="Moustafa A."/>
            <person name="Platzer M."/>
            <person name="Groth M."/>
            <person name="Szafranski K."/>
            <person name="Schliwa M."/>
        </authorList>
    </citation>
    <scope>NUCLEOTIDE SEQUENCE [LARGE SCALE GENOMIC DNA]</scope>
</reference>
<accession>X6NHV7</accession>
<comment type="caution">
    <text evidence="1">The sequence shown here is derived from an EMBL/GenBank/DDBJ whole genome shotgun (WGS) entry which is preliminary data.</text>
</comment>
<dbReference type="EMBL" id="ASPP01008404">
    <property type="protein sequence ID" value="ETO25596.1"/>
    <property type="molecule type" value="Genomic_DNA"/>
</dbReference>
<keyword evidence="2" id="KW-1185">Reference proteome</keyword>
<sequence>MFVSLLFCFIYLILLQKKIVFILLLQSYYINLCQYLFIETNRYFIKIIQNIPLNNLTSKFTNAEIGRKKTESVKENKQDNKHSYGLRNKGIININFVQIENKEEIRVGSESFCT</sequence>
<proteinExistence type="predicted"/>
<name>X6NHV7_RETFI</name>
<protein>
    <submittedName>
        <fullName evidence="1">Uncharacterized protein</fullName>
    </submittedName>
</protein>
<evidence type="ECO:0000313" key="1">
    <source>
        <dbReference type="EMBL" id="ETO25596.1"/>
    </source>
</evidence>
<organism evidence="1 2">
    <name type="scientific">Reticulomyxa filosa</name>
    <dbReference type="NCBI Taxonomy" id="46433"/>
    <lineage>
        <taxon>Eukaryota</taxon>
        <taxon>Sar</taxon>
        <taxon>Rhizaria</taxon>
        <taxon>Retaria</taxon>
        <taxon>Foraminifera</taxon>
        <taxon>Monothalamids</taxon>
        <taxon>Reticulomyxidae</taxon>
        <taxon>Reticulomyxa</taxon>
    </lineage>
</organism>
<gene>
    <name evidence="1" type="ORF">RFI_11540</name>
</gene>